<dbReference type="InterPro" id="IPR052715">
    <property type="entry name" value="RAYT_transposase"/>
</dbReference>
<evidence type="ECO:0000313" key="4">
    <source>
        <dbReference type="Proteomes" id="UP000405805"/>
    </source>
</evidence>
<dbReference type="PANTHER" id="PTHR36966">
    <property type="entry name" value="REP-ASSOCIATED TYROSINE TRANSPOSASE"/>
    <property type="match status" value="1"/>
</dbReference>
<dbReference type="InterPro" id="IPR002686">
    <property type="entry name" value="Transposase_17"/>
</dbReference>
<evidence type="ECO:0000313" key="3">
    <source>
        <dbReference type="EMBL" id="MQO08196.1"/>
    </source>
</evidence>
<dbReference type="NCBIfam" id="NF047646">
    <property type="entry name" value="REP_Tyr_transpos"/>
    <property type="match status" value="1"/>
</dbReference>
<dbReference type="PANTHER" id="PTHR36966:SF1">
    <property type="entry name" value="REP-ASSOCIATED TYROSINE TRANSPOSASE"/>
    <property type="match status" value="1"/>
</dbReference>
<evidence type="ECO:0000313" key="5">
    <source>
        <dbReference type="Proteomes" id="UP000442105"/>
    </source>
</evidence>
<dbReference type="SMART" id="SM01321">
    <property type="entry name" value="Y1_Tnp"/>
    <property type="match status" value="1"/>
</dbReference>
<dbReference type="SUPFAM" id="SSF143422">
    <property type="entry name" value="Transposase IS200-like"/>
    <property type="match status" value="1"/>
</dbReference>
<dbReference type="GO" id="GO:0004803">
    <property type="term" value="F:transposase activity"/>
    <property type="evidence" value="ECO:0007669"/>
    <property type="project" value="InterPro"/>
</dbReference>
<protein>
    <submittedName>
        <fullName evidence="3">Transposase</fullName>
    </submittedName>
</protein>
<gene>
    <name evidence="3" type="ORF">F7D57_00370</name>
    <name evidence="2" type="ORF">F7D95_03765</name>
</gene>
<evidence type="ECO:0000259" key="1">
    <source>
        <dbReference type="SMART" id="SM01321"/>
    </source>
</evidence>
<dbReference type="EMBL" id="VZCW01000078">
    <property type="protein sequence ID" value="MQN11957.1"/>
    <property type="molecule type" value="Genomic_DNA"/>
</dbReference>
<dbReference type="GO" id="GO:0006313">
    <property type="term" value="P:DNA transposition"/>
    <property type="evidence" value="ECO:0007669"/>
    <property type="project" value="InterPro"/>
</dbReference>
<reference evidence="4" key="1">
    <citation type="submission" date="2019-09" db="EMBL/GenBank/DDBJ databases">
        <title>Distinct polysaccharide growth profiles of human intestinal Prevotella copri isolates.</title>
        <authorList>
            <person name="Fehlner-Peach H."/>
            <person name="Magnabosco C."/>
            <person name="Raghavan V."/>
            <person name="Scher J.U."/>
            <person name="Tett A."/>
            <person name="Cox L.M."/>
            <person name="Gottsegen C."/>
            <person name="Watters A."/>
            <person name="Wiltshire- Gordon J.D."/>
            <person name="Segata N."/>
            <person name="Bonneau R."/>
            <person name="Littman D.R."/>
        </authorList>
    </citation>
    <scope>NUCLEOTIDE SEQUENCE [LARGE SCALE GENOMIC DNA]</scope>
    <source>
        <strain evidence="4">iA624</strain>
    </source>
</reference>
<dbReference type="Proteomes" id="UP000405805">
    <property type="component" value="Unassembled WGS sequence"/>
</dbReference>
<dbReference type="AlphaFoldDB" id="A0AA91A418"/>
<dbReference type="GO" id="GO:0043565">
    <property type="term" value="F:sequence-specific DNA binding"/>
    <property type="evidence" value="ECO:0007669"/>
    <property type="project" value="TreeGrafter"/>
</dbReference>
<evidence type="ECO:0000313" key="2">
    <source>
        <dbReference type="EMBL" id="MQN11957.1"/>
    </source>
</evidence>
<organism evidence="3 4">
    <name type="scientific">Segatella copri</name>
    <dbReference type="NCBI Taxonomy" id="165179"/>
    <lineage>
        <taxon>Bacteria</taxon>
        <taxon>Pseudomonadati</taxon>
        <taxon>Bacteroidota</taxon>
        <taxon>Bacteroidia</taxon>
        <taxon>Bacteroidales</taxon>
        <taxon>Prevotellaceae</taxon>
        <taxon>Segatella</taxon>
    </lineage>
</organism>
<feature type="domain" description="Transposase IS200-like" evidence="1">
    <location>
        <begin position="7"/>
        <end position="147"/>
    </location>
</feature>
<dbReference type="InterPro" id="IPR036515">
    <property type="entry name" value="Transposase_17_sf"/>
</dbReference>
<accession>A0AA91A418</accession>
<sequence>MATKNTTTKNLYFVTTTVVNWVDIFSRPKYKHIIIESLAFCQKTKGLEIYAWVLMPNHLHFIIGAENLEQVQTVLRDFKKFTSKKIVAELLEDIQESRREWMLQLFRLAGEKNPKISKYHFWQDGCYTEVISSFKFFKQKLDYIHQNPVRAEFVRYPQDYLYSSAIDYAGGRGLLEVIVVR</sequence>
<dbReference type="RefSeq" id="WP_153095848.1">
    <property type="nucleotide sequence ID" value="NZ_VZBP01000006.1"/>
</dbReference>
<name>A0AA91A418_9BACT</name>
<reference evidence="3" key="2">
    <citation type="submission" date="2022-12" db="EMBL/GenBank/DDBJ databases">
        <title>Distinct polysaccharide growth profiles of human intestinal Prevotella copri isolates.</title>
        <authorList>
            <person name="Fehlner-Peach H."/>
            <person name="Magnabosco C."/>
            <person name="Raghavan V."/>
            <person name="Scher J.U."/>
            <person name="Tett A."/>
            <person name="Cox L.M."/>
            <person name="Gottsegen C."/>
            <person name="Watters A."/>
            <person name="Wiltshire- Gordon J.D."/>
            <person name="Segata N."/>
            <person name="Bonneau R."/>
            <person name="Littman D.R."/>
        </authorList>
    </citation>
    <scope>NUCLEOTIDE SEQUENCE</scope>
    <source>
        <strain evidence="3">IA624</strain>
        <strain evidence="5">iAQ1179</strain>
        <strain evidence="2">IAQ1179</strain>
    </source>
</reference>
<dbReference type="Gene3D" id="3.30.70.1290">
    <property type="entry name" value="Transposase IS200-like"/>
    <property type="match status" value="1"/>
</dbReference>
<comment type="caution">
    <text evidence="3">The sequence shown here is derived from an EMBL/GenBank/DDBJ whole genome shotgun (WGS) entry which is preliminary data.</text>
</comment>
<proteinExistence type="predicted"/>
<dbReference type="Pfam" id="PF01797">
    <property type="entry name" value="Y1_Tnp"/>
    <property type="match status" value="1"/>
</dbReference>
<dbReference type="Proteomes" id="UP000442105">
    <property type="component" value="Unassembled WGS sequence"/>
</dbReference>
<dbReference type="EMBL" id="VZBP01000006">
    <property type="protein sequence ID" value="MQO08196.1"/>
    <property type="molecule type" value="Genomic_DNA"/>
</dbReference>